<proteinExistence type="predicted"/>
<sequence>MKNSIFYSWQSDLPNNENRGFLETCILGAIKELSKSEDFNLELNIDRDTKNEMGTPDIVNTIFSKIEKSKLFIADISIINSNAKERKTPNPNVLLELGYAAKVLGWERIICLFNTDYGDFNDLPFDLKFRRPLSYSIKGKDKSEVKKFIIKSISQTINNLYTRGMLDDELNDYLKMQVDTQILSIINHLIKIVYGYEKKELGFKAYSLFLNLELEEIKSTIKDRKFIGFQVYKNFKLIEKDLDEILGSVTSSSYFKRDTGIIVVNLIKWINRFDKYNSLRQTPDLFIDTYEKVSGYKPVYAPEINPNNNDGYLLLKILDEEHGQVVDFGQFQEQQKVDSMLNYVYLNEKYSEVYSNIIYELIKIIEKWLLLTNGEFIVDNLNQFEVQQKSFSRKKIEEIISRPVSLENEIGMLTKDNFGFDYFNIAKMNALIHFIRQGFILKNHKSILENMNQLIKGKIKVNSDHSIISLSDDLEIKKELSEESRIEGPEDLNKIRNGIYSVDYIYITHKYGNIVERLSELSNNELLQTSVRKLLLDIIEDSKFNLTNHLVEPVRNFVVKSVNQKLVNPIDVYDEFNNARIYHEKDINKLISEIRYLIKRELAINLK</sequence>
<gene>
    <name evidence="1" type="ORF">GCM10010912_59580</name>
</gene>
<accession>A0A917FTH0</accession>
<dbReference type="EMBL" id="BMKR01000042">
    <property type="protein sequence ID" value="GGG07019.1"/>
    <property type="molecule type" value="Genomic_DNA"/>
</dbReference>
<reference evidence="1" key="2">
    <citation type="submission" date="2020-09" db="EMBL/GenBank/DDBJ databases">
        <authorList>
            <person name="Sun Q."/>
            <person name="Zhou Y."/>
        </authorList>
    </citation>
    <scope>NUCLEOTIDE SEQUENCE</scope>
    <source>
        <strain evidence="1">CGMCC 1.16134</strain>
    </source>
</reference>
<protein>
    <recommendedName>
        <fullName evidence="3">CD-NTase-associated protein 12/Pycsar effector protein TIR domain-containing protein</fullName>
    </recommendedName>
</protein>
<dbReference type="Proteomes" id="UP000637643">
    <property type="component" value="Unassembled WGS sequence"/>
</dbReference>
<evidence type="ECO:0008006" key="3">
    <source>
        <dbReference type="Google" id="ProtNLM"/>
    </source>
</evidence>
<organism evidence="1 2">
    <name type="scientific">Paenibacillus albidus</name>
    <dbReference type="NCBI Taxonomy" id="2041023"/>
    <lineage>
        <taxon>Bacteria</taxon>
        <taxon>Bacillati</taxon>
        <taxon>Bacillota</taxon>
        <taxon>Bacilli</taxon>
        <taxon>Bacillales</taxon>
        <taxon>Paenibacillaceae</taxon>
        <taxon>Paenibacillus</taxon>
    </lineage>
</organism>
<dbReference type="AlphaFoldDB" id="A0A917FTH0"/>
<name>A0A917FTH0_9BACL</name>
<reference evidence="1" key="1">
    <citation type="journal article" date="2014" name="Int. J. Syst. Evol. Microbiol.">
        <title>Complete genome sequence of Corynebacterium casei LMG S-19264T (=DSM 44701T), isolated from a smear-ripened cheese.</title>
        <authorList>
            <consortium name="US DOE Joint Genome Institute (JGI-PGF)"/>
            <person name="Walter F."/>
            <person name="Albersmeier A."/>
            <person name="Kalinowski J."/>
            <person name="Ruckert C."/>
        </authorList>
    </citation>
    <scope>NUCLEOTIDE SEQUENCE</scope>
    <source>
        <strain evidence="1">CGMCC 1.16134</strain>
    </source>
</reference>
<evidence type="ECO:0000313" key="1">
    <source>
        <dbReference type="EMBL" id="GGG07019.1"/>
    </source>
</evidence>
<comment type="caution">
    <text evidence="1">The sequence shown here is derived from an EMBL/GenBank/DDBJ whole genome shotgun (WGS) entry which is preliminary data.</text>
</comment>
<keyword evidence="2" id="KW-1185">Reference proteome</keyword>
<evidence type="ECO:0000313" key="2">
    <source>
        <dbReference type="Proteomes" id="UP000637643"/>
    </source>
</evidence>
<dbReference type="RefSeq" id="WP_189031288.1">
    <property type="nucleotide sequence ID" value="NZ_BMKR01000042.1"/>
</dbReference>